<dbReference type="PANTHER" id="PTHR37534:SF10">
    <property type="entry name" value="ZN(II)2CYS6 TRANSCRIPTION FACTOR (EUROFUNG)"/>
    <property type="match status" value="1"/>
</dbReference>
<dbReference type="GO" id="GO:0008270">
    <property type="term" value="F:zinc ion binding"/>
    <property type="evidence" value="ECO:0007669"/>
    <property type="project" value="InterPro"/>
</dbReference>
<dbReference type="AlphaFoldDB" id="A0A084G1M3"/>
<dbReference type="GO" id="GO:0000976">
    <property type="term" value="F:transcription cis-regulatory region binding"/>
    <property type="evidence" value="ECO:0007669"/>
    <property type="project" value="TreeGrafter"/>
</dbReference>
<dbReference type="GO" id="GO:0045944">
    <property type="term" value="P:positive regulation of transcription by RNA polymerase II"/>
    <property type="evidence" value="ECO:0007669"/>
    <property type="project" value="TreeGrafter"/>
</dbReference>
<dbReference type="Pfam" id="PF11951">
    <property type="entry name" value="Fungal_trans_2"/>
    <property type="match status" value="1"/>
</dbReference>
<dbReference type="SUPFAM" id="SSF57701">
    <property type="entry name" value="Zn2/Cys6 DNA-binding domain"/>
    <property type="match status" value="1"/>
</dbReference>
<dbReference type="Proteomes" id="UP000028545">
    <property type="component" value="Unassembled WGS sequence"/>
</dbReference>
<reference evidence="5 6" key="1">
    <citation type="journal article" date="2014" name="Genome Announc.">
        <title>Draft genome sequence of the pathogenic fungus Scedosporium apiospermum.</title>
        <authorList>
            <person name="Vandeputte P."/>
            <person name="Ghamrawi S."/>
            <person name="Rechenmann M."/>
            <person name="Iltis A."/>
            <person name="Giraud S."/>
            <person name="Fleury M."/>
            <person name="Thornton C."/>
            <person name="Delhaes L."/>
            <person name="Meyer W."/>
            <person name="Papon N."/>
            <person name="Bouchara J.P."/>
        </authorList>
    </citation>
    <scope>NUCLEOTIDE SEQUENCE [LARGE SCALE GENOMIC DNA]</scope>
    <source>
        <strain evidence="5 6">IHEM 14462</strain>
    </source>
</reference>
<protein>
    <submittedName>
        <fullName evidence="5">C6 finger domain-containing protein</fullName>
    </submittedName>
</protein>
<evidence type="ECO:0000256" key="2">
    <source>
        <dbReference type="ARBA" id="ARBA00023242"/>
    </source>
</evidence>
<dbReference type="PROSITE" id="PS50048">
    <property type="entry name" value="ZN2_CY6_FUNGAL_2"/>
    <property type="match status" value="1"/>
</dbReference>
<keyword evidence="2" id="KW-0539">Nucleus</keyword>
<dbReference type="GeneID" id="27726395"/>
<dbReference type="Gene3D" id="4.10.240.10">
    <property type="entry name" value="Zn(2)-C6 fungal-type DNA-binding domain"/>
    <property type="match status" value="1"/>
</dbReference>
<feature type="compositionally biased region" description="Acidic residues" evidence="3">
    <location>
        <begin position="169"/>
        <end position="182"/>
    </location>
</feature>
<name>A0A084G1M3_PSEDA</name>
<evidence type="ECO:0000259" key="4">
    <source>
        <dbReference type="PROSITE" id="PS50048"/>
    </source>
</evidence>
<feature type="region of interest" description="Disordered" evidence="3">
    <location>
        <begin position="117"/>
        <end position="232"/>
    </location>
</feature>
<dbReference type="OrthoDB" id="5278208at2759"/>
<dbReference type="KEGG" id="sapo:SAPIO_CDS7323"/>
<evidence type="ECO:0000313" key="6">
    <source>
        <dbReference type="Proteomes" id="UP000028545"/>
    </source>
</evidence>
<dbReference type="GO" id="GO:0000981">
    <property type="term" value="F:DNA-binding transcription factor activity, RNA polymerase II-specific"/>
    <property type="evidence" value="ECO:0007669"/>
    <property type="project" value="InterPro"/>
</dbReference>
<dbReference type="VEuPathDB" id="FungiDB:SAPIO_CDS7323"/>
<dbReference type="EMBL" id="JOWA01000110">
    <property type="protein sequence ID" value="KEZ41235.1"/>
    <property type="molecule type" value="Genomic_DNA"/>
</dbReference>
<evidence type="ECO:0000256" key="3">
    <source>
        <dbReference type="SAM" id="MobiDB-lite"/>
    </source>
</evidence>
<organism evidence="5 6">
    <name type="scientific">Pseudallescheria apiosperma</name>
    <name type="common">Scedosporium apiospermum</name>
    <dbReference type="NCBI Taxonomy" id="563466"/>
    <lineage>
        <taxon>Eukaryota</taxon>
        <taxon>Fungi</taxon>
        <taxon>Dikarya</taxon>
        <taxon>Ascomycota</taxon>
        <taxon>Pezizomycotina</taxon>
        <taxon>Sordariomycetes</taxon>
        <taxon>Hypocreomycetidae</taxon>
        <taxon>Microascales</taxon>
        <taxon>Microascaceae</taxon>
        <taxon>Scedosporium</taxon>
    </lineage>
</organism>
<dbReference type="Pfam" id="PF00172">
    <property type="entry name" value="Zn_clus"/>
    <property type="match status" value="1"/>
</dbReference>
<sequence>MGDFHHHQFLTSMVGGQPNPNIMAQEVHQAHMPGVVPLPSPPVAAPFSGIGYFTAFHDPLMFSVPKTQRSRRKSTSGLDTVKHRRTRSGCFMCRSRRVKCDETRPICERCKKGNRECIYPDHPSSKAPGSQASAKESPPPAPSQQVTSPESSIGGDEADTEVNVKLEPIPDEEEEEEAEDSEQPNWRYTSSQGPSGAGSPNLTKSSTRHSSETPSLEGSKSSPSGSPATSSTVTLNAYQSDPALHVTNTLASWSHLPADFQYYLNSFCENITHYHYCLPNDPDGFFPSLLVNVALQNEALLNAVVGFSAYHETLKKPDAKVEDFLKYYNKSVTLLLNSLQRKEPQTVATIVTVLQLATIEEYLGDWINIMGHQKAALQILMNLFTPETVMLSPVSRMVLAWYQRFDVFVAVMGGFKTALPREWFTAFVDFCRERIATHPQEVEWRLEEGTAFLRLVSMEMSMLYAKGYRGEISPEGFRAEHDRISRVLEDWKANIDPALTNPAFSVKSFPNQYPLDPERDIVNPYVPGTLYEQPLVSTTLLTSEWHSISVMHKCQSPTTQREQLYAELREHSYAICQIFEAIERWPKSPKGVLIMIEACIAISALFLPQDRRHHNWIRRKFALMEILGYIHPLTLRSKMSELFREPSCVRWWLPNDEGFTPILQSIRTFADERNAVAVSAQVENLREVRHVFAKMQLSDDTGGDEAAAAAAAAGGSGGGPPRLPGMGR</sequence>
<dbReference type="PANTHER" id="PTHR37534">
    <property type="entry name" value="TRANSCRIPTIONAL ACTIVATOR PROTEIN UGA3"/>
    <property type="match status" value="1"/>
</dbReference>
<dbReference type="PROSITE" id="PS00463">
    <property type="entry name" value="ZN2_CY6_FUNGAL_1"/>
    <property type="match status" value="1"/>
</dbReference>
<dbReference type="OMA" id="HWWLPND"/>
<dbReference type="InterPro" id="IPR036864">
    <property type="entry name" value="Zn2-C6_fun-type_DNA-bd_sf"/>
</dbReference>
<comment type="subcellular location">
    <subcellularLocation>
        <location evidence="1">Nucleus</location>
    </subcellularLocation>
</comment>
<evidence type="ECO:0000313" key="5">
    <source>
        <dbReference type="EMBL" id="KEZ41235.1"/>
    </source>
</evidence>
<feature type="compositionally biased region" description="Polar residues" evidence="3">
    <location>
        <begin position="183"/>
        <end position="205"/>
    </location>
</feature>
<accession>A0A084G1M3</accession>
<dbReference type="InterPro" id="IPR021858">
    <property type="entry name" value="Fun_TF"/>
</dbReference>
<dbReference type="SMART" id="SM00066">
    <property type="entry name" value="GAL4"/>
    <property type="match status" value="1"/>
</dbReference>
<dbReference type="InterPro" id="IPR001138">
    <property type="entry name" value="Zn2Cys6_DnaBD"/>
</dbReference>
<keyword evidence="6" id="KW-1185">Reference proteome</keyword>
<feature type="compositionally biased region" description="Low complexity" evidence="3">
    <location>
        <begin position="213"/>
        <end position="232"/>
    </location>
</feature>
<dbReference type="GO" id="GO:0005634">
    <property type="term" value="C:nucleus"/>
    <property type="evidence" value="ECO:0007669"/>
    <property type="project" value="UniProtKB-SubCell"/>
</dbReference>
<dbReference type="CDD" id="cd00067">
    <property type="entry name" value="GAL4"/>
    <property type="match status" value="1"/>
</dbReference>
<comment type="caution">
    <text evidence="5">The sequence shown here is derived from an EMBL/GenBank/DDBJ whole genome shotgun (WGS) entry which is preliminary data.</text>
</comment>
<gene>
    <name evidence="5" type="ORF">SAPIO_CDS7323</name>
</gene>
<dbReference type="HOGENOM" id="CLU_012945_0_0_1"/>
<evidence type="ECO:0000256" key="1">
    <source>
        <dbReference type="ARBA" id="ARBA00004123"/>
    </source>
</evidence>
<dbReference type="RefSeq" id="XP_016641034.1">
    <property type="nucleotide sequence ID" value="XM_016789207.1"/>
</dbReference>
<proteinExistence type="predicted"/>
<feature type="domain" description="Zn(2)-C6 fungal-type" evidence="4">
    <location>
        <begin position="89"/>
        <end position="119"/>
    </location>
</feature>